<dbReference type="BioCyc" id="JESP1508404:G14D9-11495-MONOMER"/>
<evidence type="ECO:0000313" key="1">
    <source>
        <dbReference type="EMBL" id="AJD91557.1"/>
    </source>
</evidence>
<dbReference type="OrthoDB" id="9812068at2"/>
<dbReference type="Proteomes" id="UP000031449">
    <property type="component" value="Chromosome"/>
</dbReference>
<sequence>MNYCPKCGNDKIKEVGGIEIAYELSVFTGKMLKKEKEGSTLWWKYVCKCGYESSVHAD</sequence>
<dbReference type="HOGENOM" id="CLU_2973385_0_0_9"/>
<name>A0A0B5AS93_9BACL</name>
<protein>
    <submittedName>
        <fullName evidence="1">Uncharacterized protein</fullName>
    </submittedName>
</protein>
<reference evidence="1 2" key="1">
    <citation type="submission" date="2014-08" db="EMBL/GenBank/DDBJ databases">
        <title>Complete genome of a marine bacteria Jeotgalibacillus malaysiensis.</title>
        <authorList>
            <person name="Yaakop A.S."/>
            <person name="Chan K.-G."/>
            <person name="Goh K.M."/>
        </authorList>
    </citation>
    <scope>NUCLEOTIDE SEQUENCE [LARGE SCALE GENOMIC DNA]</scope>
    <source>
        <strain evidence="1 2">D5</strain>
    </source>
</reference>
<dbReference type="EMBL" id="CP009416">
    <property type="protein sequence ID" value="AJD91557.1"/>
    <property type="molecule type" value="Genomic_DNA"/>
</dbReference>
<organism evidence="1 2">
    <name type="scientific">Jeotgalibacillus malaysiensis</name>
    <dbReference type="NCBI Taxonomy" id="1508404"/>
    <lineage>
        <taxon>Bacteria</taxon>
        <taxon>Bacillati</taxon>
        <taxon>Bacillota</taxon>
        <taxon>Bacilli</taxon>
        <taxon>Bacillales</taxon>
        <taxon>Caryophanaceae</taxon>
        <taxon>Jeotgalibacillus</taxon>
    </lineage>
</organism>
<dbReference type="KEGG" id="jeo:JMA_22400"/>
<keyword evidence="2" id="KW-1185">Reference proteome</keyword>
<dbReference type="AlphaFoldDB" id="A0A0B5AS93"/>
<evidence type="ECO:0000313" key="2">
    <source>
        <dbReference type="Proteomes" id="UP000031449"/>
    </source>
</evidence>
<accession>A0A0B5AS93</accession>
<dbReference type="STRING" id="1508404.JMA_22400"/>
<gene>
    <name evidence="1" type="ORF">JMA_22400</name>
</gene>
<proteinExistence type="predicted"/>